<dbReference type="Proteomes" id="UP000311713">
    <property type="component" value="Unassembled WGS sequence"/>
</dbReference>
<comment type="cofactor">
    <cofactor evidence="1 6">
        <name>FAD</name>
        <dbReference type="ChEBI" id="CHEBI:57692"/>
    </cofactor>
</comment>
<dbReference type="SUPFAM" id="SSF47203">
    <property type="entry name" value="Acyl-CoA dehydrogenase C-terminal domain-like"/>
    <property type="match status" value="1"/>
</dbReference>
<evidence type="ECO:0000256" key="1">
    <source>
        <dbReference type="ARBA" id="ARBA00001974"/>
    </source>
</evidence>
<dbReference type="InterPro" id="IPR006091">
    <property type="entry name" value="Acyl-CoA_Oxase/DH_mid-dom"/>
</dbReference>
<evidence type="ECO:0000256" key="3">
    <source>
        <dbReference type="ARBA" id="ARBA00022630"/>
    </source>
</evidence>
<evidence type="ECO:0000256" key="2">
    <source>
        <dbReference type="ARBA" id="ARBA00009347"/>
    </source>
</evidence>
<evidence type="ECO:0000259" key="8">
    <source>
        <dbReference type="Pfam" id="PF02770"/>
    </source>
</evidence>
<dbReference type="InterPro" id="IPR013786">
    <property type="entry name" value="AcylCoA_DH/ox_N"/>
</dbReference>
<dbReference type="GO" id="GO:0050660">
    <property type="term" value="F:flavin adenine dinucleotide binding"/>
    <property type="evidence" value="ECO:0007669"/>
    <property type="project" value="InterPro"/>
</dbReference>
<evidence type="ECO:0000259" key="7">
    <source>
        <dbReference type="Pfam" id="PF00441"/>
    </source>
</evidence>
<dbReference type="InterPro" id="IPR036250">
    <property type="entry name" value="AcylCo_DH-like_C"/>
</dbReference>
<dbReference type="Pfam" id="PF02770">
    <property type="entry name" value="Acyl-CoA_dh_M"/>
    <property type="match status" value="1"/>
</dbReference>
<dbReference type="InterPro" id="IPR046373">
    <property type="entry name" value="Acyl-CoA_Oxase/DH_mid-dom_sf"/>
</dbReference>
<organism evidence="10 11">
    <name type="scientific">Streptomyces sedi</name>
    <dbReference type="NCBI Taxonomy" id="555059"/>
    <lineage>
        <taxon>Bacteria</taxon>
        <taxon>Bacillati</taxon>
        <taxon>Actinomycetota</taxon>
        <taxon>Actinomycetes</taxon>
        <taxon>Kitasatosporales</taxon>
        <taxon>Streptomycetaceae</taxon>
        <taxon>Streptomyces</taxon>
    </lineage>
</organism>
<keyword evidence="11" id="KW-1185">Reference proteome</keyword>
<dbReference type="AlphaFoldDB" id="A0A5C4UUX0"/>
<evidence type="ECO:0000259" key="9">
    <source>
        <dbReference type="Pfam" id="PF02771"/>
    </source>
</evidence>
<dbReference type="PANTHER" id="PTHR43884:SF12">
    <property type="entry name" value="ISOVALERYL-COA DEHYDROGENASE, MITOCHONDRIAL-RELATED"/>
    <property type="match status" value="1"/>
</dbReference>
<dbReference type="SUPFAM" id="SSF56645">
    <property type="entry name" value="Acyl-CoA dehydrogenase NM domain-like"/>
    <property type="match status" value="1"/>
</dbReference>
<accession>A0A5C4UUX0</accession>
<evidence type="ECO:0000313" key="11">
    <source>
        <dbReference type="Proteomes" id="UP000311713"/>
    </source>
</evidence>
<protein>
    <submittedName>
        <fullName evidence="10">Acyl-CoA dehydrogenase</fullName>
    </submittedName>
</protein>
<dbReference type="Pfam" id="PF02771">
    <property type="entry name" value="Acyl-CoA_dh_N"/>
    <property type="match status" value="1"/>
</dbReference>
<evidence type="ECO:0000256" key="4">
    <source>
        <dbReference type="ARBA" id="ARBA00022827"/>
    </source>
</evidence>
<feature type="domain" description="Acyl-CoA dehydrogenase/oxidase C-terminal" evidence="7">
    <location>
        <begin position="230"/>
        <end position="377"/>
    </location>
</feature>
<dbReference type="EMBL" id="VDGT01000017">
    <property type="protein sequence ID" value="TNM27434.1"/>
    <property type="molecule type" value="Genomic_DNA"/>
</dbReference>
<dbReference type="FunFam" id="1.20.140.10:FF:000001">
    <property type="entry name" value="Acyl-CoA dehydrogenase"/>
    <property type="match status" value="1"/>
</dbReference>
<sequence>MDFDLTADQQRRYDETLAATREQLGDAPSGADGYFTRQQWKVAASLGLTGLCLPTEQGGGGLGALDTALSLEAFGRGCRDTGLVFAVCAHLLACAVPIRDFASQEIRDGMVSGLASGDVIAANAMTEDDAGSDVGRLAVRARRDDDGAYVLDGEKSFASNAPAADAIVTYAVTNPKAGFLGVTGFVVPRDLPGVVVGEPMEKMGLSSCPASRVRFDNCRVPEAYRLGAEGQGGAVFQHSMAWERACLLAAYLGAMEHQLARCVEHARRREQFGRRIGAFQAISHRIAEMKQRLESGRLLLYRGCWLLDNGRDHVGAIALAKLAVSEAAVANSLDAVQIFGGAGYLSAAGIEQQLRDAIPTTIFSGTSEVQRELVAREAGL</sequence>
<dbReference type="InterPro" id="IPR009100">
    <property type="entry name" value="AcylCoA_DH/oxidase_NM_dom_sf"/>
</dbReference>
<feature type="domain" description="Acyl-CoA oxidase/dehydrogenase middle" evidence="8">
    <location>
        <begin position="123"/>
        <end position="218"/>
    </location>
</feature>
<dbReference type="InterPro" id="IPR037069">
    <property type="entry name" value="AcylCoA_DH/ox_N_sf"/>
</dbReference>
<dbReference type="Pfam" id="PF00441">
    <property type="entry name" value="Acyl-CoA_dh_1"/>
    <property type="match status" value="1"/>
</dbReference>
<dbReference type="PANTHER" id="PTHR43884">
    <property type="entry name" value="ACYL-COA DEHYDROGENASE"/>
    <property type="match status" value="1"/>
</dbReference>
<keyword evidence="4 6" id="KW-0274">FAD</keyword>
<keyword evidence="3 6" id="KW-0285">Flavoprotein</keyword>
<evidence type="ECO:0000313" key="10">
    <source>
        <dbReference type="EMBL" id="TNM27434.1"/>
    </source>
</evidence>
<proteinExistence type="inferred from homology"/>
<dbReference type="OrthoDB" id="8876745at2"/>
<comment type="caution">
    <text evidence="10">The sequence shown here is derived from an EMBL/GenBank/DDBJ whole genome shotgun (WGS) entry which is preliminary data.</text>
</comment>
<evidence type="ECO:0000256" key="5">
    <source>
        <dbReference type="ARBA" id="ARBA00023002"/>
    </source>
</evidence>
<name>A0A5C4UUX0_9ACTN</name>
<dbReference type="GO" id="GO:0003995">
    <property type="term" value="F:acyl-CoA dehydrogenase activity"/>
    <property type="evidence" value="ECO:0007669"/>
    <property type="project" value="TreeGrafter"/>
</dbReference>
<dbReference type="Gene3D" id="1.10.540.10">
    <property type="entry name" value="Acyl-CoA dehydrogenase/oxidase, N-terminal domain"/>
    <property type="match status" value="1"/>
</dbReference>
<keyword evidence="5 6" id="KW-0560">Oxidoreductase</keyword>
<dbReference type="FunFam" id="2.40.110.10:FF:000002">
    <property type="entry name" value="Acyl-CoA dehydrogenase fadE12"/>
    <property type="match status" value="1"/>
</dbReference>
<gene>
    <name evidence="10" type="ORF">FH715_20460</name>
</gene>
<feature type="domain" description="Acyl-CoA dehydrogenase/oxidase N-terminal" evidence="9">
    <location>
        <begin position="31"/>
        <end position="118"/>
    </location>
</feature>
<evidence type="ECO:0000256" key="6">
    <source>
        <dbReference type="RuleBase" id="RU362125"/>
    </source>
</evidence>
<reference evidence="10 11" key="1">
    <citation type="submission" date="2019-06" db="EMBL/GenBank/DDBJ databases">
        <title>Draft genome of Streptomyces sedi sp. JCM16909.</title>
        <authorList>
            <person name="Klykleung N."/>
            <person name="Tanasupawat S."/>
            <person name="Kudo T."/>
            <person name="Yuki M."/>
            <person name="Ohkuma M."/>
        </authorList>
    </citation>
    <scope>NUCLEOTIDE SEQUENCE [LARGE SCALE GENOMIC DNA]</scope>
    <source>
        <strain evidence="10 11">JCM 16909</strain>
    </source>
</reference>
<dbReference type="Gene3D" id="2.40.110.10">
    <property type="entry name" value="Butyryl-CoA Dehydrogenase, subunit A, domain 2"/>
    <property type="match status" value="1"/>
</dbReference>
<dbReference type="RefSeq" id="WP_139647484.1">
    <property type="nucleotide sequence ID" value="NZ_BAAAZS010000053.1"/>
</dbReference>
<comment type="similarity">
    <text evidence="2 6">Belongs to the acyl-CoA dehydrogenase family.</text>
</comment>
<dbReference type="InterPro" id="IPR009075">
    <property type="entry name" value="AcylCo_DH/oxidase_C"/>
</dbReference>
<dbReference type="Gene3D" id="1.20.140.10">
    <property type="entry name" value="Butyryl-CoA Dehydrogenase, subunit A, domain 3"/>
    <property type="match status" value="1"/>
</dbReference>